<evidence type="ECO:0000256" key="1">
    <source>
        <dbReference type="ARBA" id="ARBA00005254"/>
    </source>
</evidence>
<sequence length="161" mass="17580">MTNVTEPQLLGRGLTWQEMPEGMQFRTSTRTVTETDLVTFITWAGIITPLFTDARFAQEVEGYAGRLVPGMVTYCFSEGLLAQTGFMQGTGIAIVSTGSLEHRAPVFVGDTLYSVVTVTESRPSSRPGRGVVASTVSVRNQHGTEVLSYTPVRLMRSREQG</sequence>
<dbReference type="Proteomes" id="UP000642070">
    <property type="component" value="Unassembled WGS sequence"/>
</dbReference>
<reference evidence="3" key="1">
    <citation type="journal article" date="2014" name="Int. J. Syst. Evol. Microbiol.">
        <title>Complete genome sequence of Corynebacterium casei LMG S-19264T (=DSM 44701T), isolated from a smear-ripened cheese.</title>
        <authorList>
            <consortium name="US DOE Joint Genome Institute (JGI-PGF)"/>
            <person name="Walter F."/>
            <person name="Albersmeier A."/>
            <person name="Kalinowski J."/>
            <person name="Ruckert C."/>
        </authorList>
    </citation>
    <scope>NUCLEOTIDE SEQUENCE</scope>
    <source>
        <strain evidence="3">JCM 19831</strain>
    </source>
</reference>
<dbReference type="Gene3D" id="3.10.129.10">
    <property type="entry name" value="Hotdog Thioesterase"/>
    <property type="match status" value="1"/>
</dbReference>
<dbReference type="RefSeq" id="WP_190256425.1">
    <property type="nucleotide sequence ID" value="NZ_BMPI01000072.1"/>
</dbReference>
<organism evidence="3 4">
    <name type="scientific">Dactylosporangium sucinum</name>
    <dbReference type="NCBI Taxonomy" id="1424081"/>
    <lineage>
        <taxon>Bacteria</taxon>
        <taxon>Bacillati</taxon>
        <taxon>Actinomycetota</taxon>
        <taxon>Actinomycetes</taxon>
        <taxon>Micromonosporales</taxon>
        <taxon>Micromonosporaceae</taxon>
        <taxon>Dactylosporangium</taxon>
    </lineage>
</organism>
<dbReference type="SUPFAM" id="SSF54637">
    <property type="entry name" value="Thioesterase/thiol ester dehydrase-isomerase"/>
    <property type="match status" value="1"/>
</dbReference>
<evidence type="ECO:0000313" key="4">
    <source>
        <dbReference type="Proteomes" id="UP000642070"/>
    </source>
</evidence>
<gene>
    <name evidence="3" type="ORF">GCM10007977_092090</name>
</gene>
<dbReference type="EMBL" id="BMPI01000072">
    <property type="protein sequence ID" value="GGM76189.1"/>
    <property type="molecule type" value="Genomic_DNA"/>
</dbReference>
<evidence type="ECO:0000313" key="3">
    <source>
        <dbReference type="EMBL" id="GGM76189.1"/>
    </source>
</evidence>
<comment type="caution">
    <text evidence="3">The sequence shown here is derived from an EMBL/GenBank/DDBJ whole genome shotgun (WGS) entry which is preliminary data.</text>
</comment>
<dbReference type="InterPro" id="IPR029069">
    <property type="entry name" value="HotDog_dom_sf"/>
</dbReference>
<evidence type="ECO:0000259" key="2">
    <source>
        <dbReference type="Pfam" id="PF01575"/>
    </source>
</evidence>
<accession>A0A917UC58</accession>
<comment type="similarity">
    <text evidence="1">Belongs to the enoyl-CoA hydratase/isomerase family.</text>
</comment>
<dbReference type="AlphaFoldDB" id="A0A917UC58"/>
<proteinExistence type="inferred from homology"/>
<feature type="domain" description="MaoC-like" evidence="2">
    <location>
        <begin position="21"/>
        <end position="134"/>
    </location>
</feature>
<dbReference type="PANTHER" id="PTHR43664">
    <property type="entry name" value="MONOAMINE OXIDASE-RELATED"/>
    <property type="match status" value="1"/>
</dbReference>
<reference evidence="3" key="2">
    <citation type="submission" date="2020-09" db="EMBL/GenBank/DDBJ databases">
        <authorList>
            <person name="Sun Q."/>
            <person name="Ohkuma M."/>
        </authorList>
    </citation>
    <scope>NUCLEOTIDE SEQUENCE</scope>
    <source>
        <strain evidence="3">JCM 19831</strain>
    </source>
</reference>
<dbReference type="InterPro" id="IPR052342">
    <property type="entry name" value="MCH/BMMD"/>
</dbReference>
<name>A0A917UC58_9ACTN</name>
<dbReference type="InterPro" id="IPR002539">
    <property type="entry name" value="MaoC-like_dom"/>
</dbReference>
<keyword evidence="4" id="KW-1185">Reference proteome</keyword>
<dbReference type="PANTHER" id="PTHR43664:SF1">
    <property type="entry name" value="BETA-METHYLMALYL-COA DEHYDRATASE"/>
    <property type="match status" value="1"/>
</dbReference>
<dbReference type="Pfam" id="PF01575">
    <property type="entry name" value="MaoC_dehydratas"/>
    <property type="match status" value="1"/>
</dbReference>
<protein>
    <submittedName>
        <fullName evidence="3">Acyl dehydratase</fullName>
    </submittedName>
</protein>